<keyword evidence="1" id="KW-0812">Transmembrane</keyword>
<dbReference type="Proteomes" id="UP000516105">
    <property type="component" value="Chromosome"/>
</dbReference>
<feature type="transmembrane region" description="Helical" evidence="1">
    <location>
        <begin position="6"/>
        <end position="29"/>
    </location>
</feature>
<dbReference type="InterPro" id="IPR029044">
    <property type="entry name" value="Nucleotide-diphossugar_trans"/>
</dbReference>
<accession>A0ABX6T8G2</accession>
<evidence type="ECO:0000256" key="1">
    <source>
        <dbReference type="SAM" id="Phobius"/>
    </source>
</evidence>
<keyword evidence="3" id="KW-1185">Reference proteome</keyword>
<name>A0ABX6T8G2_9SPHN</name>
<organism evidence="2 3">
    <name type="scientific">Sphingomonas sediminicola</name>
    <dbReference type="NCBI Taxonomy" id="386874"/>
    <lineage>
        <taxon>Bacteria</taxon>
        <taxon>Pseudomonadati</taxon>
        <taxon>Pseudomonadota</taxon>
        <taxon>Alphaproteobacteria</taxon>
        <taxon>Sphingomonadales</taxon>
        <taxon>Sphingomonadaceae</taxon>
        <taxon>Sphingomonas</taxon>
    </lineage>
</organism>
<keyword evidence="1" id="KW-0472">Membrane</keyword>
<sequence length="115" mass="12075">MIGIVIILLAPFAVLTAFFVVELIAGLPTSRFRRAGSKRVSAVVIVPAHDEALVIGHTVAALTSVLPEGVRLLVVADNCSDTTAGIARSAGAEVIERNEADQRGRATRLHLPPSI</sequence>
<gene>
    <name evidence="2" type="ORF">H9L14_02475</name>
</gene>
<proteinExistence type="predicted"/>
<evidence type="ECO:0008006" key="4">
    <source>
        <dbReference type="Google" id="ProtNLM"/>
    </source>
</evidence>
<dbReference type="SUPFAM" id="SSF53448">
    <property type="entry name" value="Nucleotide-diphospho-sugar transferases"/>
    <property type="match status" value="1"/>
</dbReference>
<evidence type="ECO:0000313" key="2">
    <source>
        <dbReference type="EMBL" id="QNP46144.1"/>
    </source>
</evidence>
<dbReference type="EMBL" id="CP060782">
    <property type="protein sequence ID" value="QNP46144.1"/>
    <property type="molecule type" value="Genomic_DNA"/>
</dbReference>
<reference evidence="2 3" key="1">
    <citation type="submission" date="2020-08" db="EMBL/GenBank/DDBJ databases">
        <title>Genome sequence of Sphingomonas sediminicola KACC 15039T.</title>
        <authorList>
            <person name="Hyun D.-W."/>
            <person name="Bae J.-W."/>
        </authorList>
    </citation>
    <scope>NUCLEOTIDE SEQUENCE [LARGE SCALE GENOMIC DNA]</scope>
    <source>
        <strain evidence="2 3">KACC 15039</strain>
    </source>
</reference>
<evidence type="ECO:0000313" key="3">
    <source>
        <dbReference type="Proteomes" id="UP000516105"/>
    </source>
</evidence>
<protein>
    <recommendedName>
        <fullName evidence="4">Glycosyltransferase</fullName>
    </recommendedName>
</protein>
<dbReference type="RefSeq" id="WP_187709097.1">
    <property type="nucleotide sequence ID" value="NZ_CP060782.1"/>
</dbReference>
<keyword evidence="1" id="KW-1133">Transmembrane helix</keyword>
<dbReference type="Gene3D" id="3.90.550.10">
    <property type="entry name" value="Spore Coat Polysaccharide Biosynthesis Protein SpsA, Chain A"/>
    <property type="match status" value="1"/>
</dbReference>